<evidence type="ECO:0000313" key="2">
    <source>
        <dbReference type="Proteomes" id="UP000006868"/>
    </source>
</evidence>
<sequence length="171" mass="19980">MDVIHVELYGGKGLFGGREQPLEASVIRCDKYKSCSYYENNQCLKVRSIGGSTCRFGEEDTVRGYTSKAKKYHQFKRSWKEHEQYRKLGKPSAKLGHIDNFVVFPYPYIHIKEQEDGEIKISDPLMFSDKTAFIPWERFTPELIHRICTFRPEAVMGGEIMEYRKKIVPML</sequence>
<dbReference type="AlphaFoldDB" id="A0A0D5ZCW5"/>
<dbReference type="PATRIC" id="fig|886882.15.peg.5677"/>
<dbReference type="HOGENOM" id="CLU_1561408_0_0_9"/>
<geneLocation type="plasmid" evidence="1 2">
    <name>pSC2</name>
</geneLocation>
<dbReference type="Proteomes" id="UP000006868">
    <property type="component" value="Plasmid pSC2"/>
</dbReference>
<reference evidence="1 2" key="1">
    <citation type="journal article" date="2011" name="J. Bacteriol.">
        <title>Complete genome sequence of Paenibacillus polymyxa SC2, a strain of plant growth-promoting Rhizobacterium with broad-spectrum antimicrobial activity.</title>
        <authorList>
            <person name="Ma M."/>
            <person name="Wang C."/>
            <person name="Ding Y."/>
            <person name="Li L."/>
            <person name="Shen D."/>
            <person name="Jiang X."/>
            <person name="Guan D."/>
            <person name="Cao F."/>
            <person name="Chen H."/>
            <person name="Feng R."/>
            <person name="Wang X."/>
            <person name="Ge Y."/>
            <person name="Yao L."/>
            <person name="Bing X."/>
            <person name="Yang X."/>
            <person name="Li J."/>
            <person name="Du B."/>
        </authorList>
    </citation>
    <scope>NUCLEOTIDE SEQUENCE [LARGE SCALE GENOMIC DNA]</scope>
    <source>
        <strain evidence="1 2">SC2</strain>
        <plasmid evidence="2">pSC2</plasmid>
    </source>
</reference>
<keyword evidence="1" id="KW-0614">Plasmid</keyword>
<accession>A0A0D5ZCW5</accession>
<proteinExistence type="predicted"/>
<gene>
    <name evidence="1" type="ORF">PPSC2_26860</name>
</gene>
<evidence type="ECO:0000313" key="1">
    <source>
        <dbReference type="EMBL" id="AKA44367.1"/>
    </source>
</evidence>
<dbReference type="EMBL" id="CP002214">
    <property type="protein sequence ID" value="AKA44367.1"/>
    <property type="molecule type" value="Genomic_DNA"/>
</dbReference>
<name>A0A0D5ZCW5_PAEPS</name>
<protein>
    <submittedName>
        <fullName evidence="1">Uncharacterized protein</fullName>
    </submittedName>
</protein>
<organism evidence="1 2">
    <name type="scientific">Paenibacillus polymyxa (strain SC2)</name>
    <name type="common">Bacillus polymyxa</name>
    <dbReference type="NCBI Taxonomy" id="886882"/>
    <lineage>
        <taxon>Bacteria</taxon>
        <taxon>Bacillati</taxon>
        <taxon>Bacillota</taxon>
        <taxon>Bacilli</taxon>
        <taxon>Bacillales</taxon>
        <taxon>Paenibacillaceae</taxon>
        <taxon>Paenibacillus</taxon>
    </lineage>
</organism>
<dbReference type="KEGG" id="ppm:PPSC2_26860"/>